<dbReference type="EMBL" id="MCFH01000016">
    <property type="protein sequence ID" value="ORX52211.1"/>
    <property type="molecule type" value="Genomic_DNA"/>
</dbReference>
<dbReference type="GO" id="GO:0006364">
    <property type="term" value="P:rRNA processing"/>
    <property type="evidence" value="ECO:0007669"/>
    <property type="project" value="EnsemblFungi"/>
</dbReference>
<dbReference type="PANTHER" id="PTHR12202:SF0">
    <property type="entry name" value="ESF1 HOMOLOG"/>
    <property type="match status" value="1"/>
</dbReference>
<feature type="compositionally biased region" description="Basic residues" evidence="5">
    <location>
        <begin position="459"/>
        <end position="475"/>
    </location>
</feature>
<gene>
    <name evidence="8" type="ORF">BCR36DRAFT_325040</name>
</gene>
<dbReference type="Pfam" id="PF25121">
    <property type="entry name" value="RRM_ESF1"/>
    <property type="match status" value="1"/>
</dbReference>
<keyword evidence="9" id="KW-1185">Reference proteome</keyword>
<comment type="subcellular location">
    <subcellularLocation>
        <location evidence="1">Nucleus</location>
        <location evidence="1">Nucleolus</location>
    </subcellularLocation>
</comment>
<keyword evidence="3" id="KW-0175">Coiled coil</keyword>
<evidence type="ECO:0000259" key="7">
    <source>
        <dbReference type="Pfam" id="PF25121"/>
    </source>
</evidence>
<organism evidence="8 9">
    <name type="scientific">Piromyces finnis</name>
    <dbReference type="NCBI Taxonomy" id="1754191"/>
    <lineage>
        <taxon>Eukaryota</taxon>
        <taxon>Fungi</taxon>
        <taxon>Fungi incertae sedis</taxon>
        <taxon>Chytridiomycota</taxon>
        <taxon>Chytridiomycota incertae sedis</taxon>
        <taxon>Neocallimastigomycetes</taxon>
        <taxon>Neocallimastigales</taxon>
        <taxon>Neocallimastigaceae</taxon>
        <taxon>Piromyces</taxon>
    </lineage>
</organism>
<feature type="compositionally biased region" description="Basic and acidic residues" evidence="5">
    <location>
        <begin position="645"/>
        <end position="661"/>
    </location>
</feature>
<evidence type="ECO:0000256" key="3">
    <source>
        <dbReference type="ARBA" id="ARBA00023054"/>
    </source>
</evidence>
<feature type="domain" description="NUC153" evidence="6">
    <location>
        <begin position="603"/>
        <end position="631"/>
    </location>
</feature>
<feature type="region of interest" description="Disordered" evidence="5">
    <location>
        <begin position="634"/>
        <end position="661"/>
    </location>
</feature>
<dbReference type="InterPro" id="IPR012580">
    <property type="entry name" value="NUC153"/>
</dbReference>
<dbReference type="InterPro" id="IPR056750">
    <property type="entry name" value="RRM_ESF1"/>
</dbReference>
<protein>
    <submittedName>
        <fullName evidence="8">Uncharacterized protein</fullName>
    </submittedName>
</protein>
<dbReference type="GO" id="GO:0003723">
    <property type="term" value="F:RNA binding"/>
    <property type="evidence" value="ECO:0007669"/>
    <property type="project" value="EnsemblFungi"/>
</dbReference>
<evidence type="ECO:0000256" key="1">
    <source>
        <dbReference type="ARBA" id="ARBA00004604"/>
    </source>
</evidence>
<comment type="similarity">
    <text evidence="2">Belongs to the ESF1 family.</text>
</comment>
<feature type="region of interest" description="Disordered" evidence="5">
    <location>
        <begin position="450"/>
        <end position="547"/>
    </location>
</feature>
<evidence type="ECO:0000256" key="2">
    <source>
        <dbReference type="ARBA" id="ARBA00009087"/>
    </source>
</evidence>
<sequence length="690" mass="81101">MPKPKVKNQWKEGNKNDFVTTDPRFSRVFSDPRFLRPKKNKTKINIDKRFSQMLENEDFSVVGRVDKYGRKIKNSKSDIKRYYKIEDRDSDDEKELEVTSEESEEEEELENVENKKLDKGKEKEEEEEGSDEESESEHEIDYARGEGVLYSSSEDDWSDIEAEAPEVDIYGDVPTGDQTRRFAAVNLDWDKIRALDLFKLFDSFKPANGTIQSVKIYKSEFGKKRLEEESRNGPPAAIFGGKIEEDDEEEVTVETLVKEDKGEEFDNEELRKYQLERLKYYYAVVECDTVDTAVEIYNNCDGVEIEKSSNILDLRFIPDEETFDDEPVNAAYETPVAYEPNEFSTEALRHSKVKLTWDDDDPDRLKITRRKFTKEDLKNMDFQAYIASDEEDSEDDEEARERYKKLLLGNSDDEENEDNNQEMEITFAPGLSQAAKNILDKKKEKEELENETVFDAYLRKQREKKKAKREMKKKMNKEEESDDDDNLISDNEMDEIDMDDPFFAEAERELEESEEFKRENKESKKKNKKNRLSKEEREAKRKSKEELQLLMMDNSESVKKANEFDMKDVLKREKLQGKKKLKGKQKRLKKELAEDNFELNINDPRFSSVLTDHQFAIDPTMPQYKKTKNMEKLMEARQNQSKSSSAKEKIPDSDVNIESEKQEISSMVNSIKRKAIAMEEKKKKQRTNKF</sequence>
<reference evidence="8 9" key="1">
    <citation type="submission" date="2016-08" db="EMBL/GenBank/DDBJ databases">
        <title>Genomes of anaerobic fungi encode conserved fungal cellulosomes for biomass hydrolysis.</title>
        <authorList>
            <consortium name="DOE Joint Genome Institute"/>
            <person name="Haitjema C.H."/>
            <person name="Gilmore S.P."/>
            <person name="Henske J.K."/>
            <person name="Solomon K.V."/>
            <person name="De Groot R."/>
            <person name="Kuo A."/>
            <person name="Mondo S.J."/>
            <person name="Salamov A.A."/>
            <person name="Labutti K."/>
            <person name="Zhao Z."/>
            <person name="Chiniquy J."/>
            <person name="Barry K."/>
            <person name="Brewer H.M."/>
            <person name="Purvine S.O."/>
            <person name="Wright A.T."/>
            <person name="Boxma B."/>
            <person name="Van Alen T."/>
            <person name="Hackstein J.H."/>
            <person name="Baker S.E."/>
            <person name="Grigoriev I.V."/>
            <person name="O'Malley M.A."/>
        </authorList>
    </citation>
    <scope>NUCLEOTIDE SEQUENCE [LARGE SCALE GENOMIC DNA]</scope>
    <source>
        <strain evidence="9">finn</strain>
    </source>
</reference>
<evidence type="ECO:0000256" key="4">
    <source>
        <dbReference type="ARBA" id="ARBA00023242"/>
    </source>
</evidence>
<feature type="compositionally biased region" description="Basic and acidic residues" evidence="5">
    <location>
        <begin position="532"/>
        <end position="547"/>
    </location>
</feature>
<dbReference type="PANTHER" id="PTHR12202">
    <property type="entry name" value="ESF1 HOMOLOG"/>
    <property type="match status" value="1"/>
</dbReference>
<comment type="caution">
    <text evidence="8">The sequence shown here is derived from an EMBL/GenBank/DDBJ whole genome shotgun (WGS) entry which is preliminary data.</text>
</comment>
<evidence type="ECO:0000313" key="9">
    <source>
        <dbReference type="Proteomes" id="UP000193719"/>
    </source>
</evidence>
<evidence type="ECO:0000256" key="5">
    <source>
        <dbReference type="SAM" id="MobiDB-lite"/>
    </source>
</evidence>
<name>A0A1Y1VC26_9FUNG</name>
<feature type="region of interest" description="Disordered" evidence="5">
    <location>
        <begin position="84"/>
        <end position="172"/>
    </location>
</feature>
<feature type="compositionally biased region" description="Acidic residues" evidence="5">
    <location>
        <begin position="88"/>
        <end position="111"/>
    </location>
</feature>
<feature type="compositionally biased region" description="Acidic residues" evidence="5">
    <location>
        <begin position="124"/>
        <end position="136"/>
    </location>
</feature>
<feature type="domain" description="ESF1 RRM" evidence="7">
    <location>
        <begin position="179"/>
        <end position="330"/>
    </location>
</feature>
<reference evidence="8 9" key="2">
    <citation type="submission" date="2016-08" db="EMBL/GenBank/DDBJ databases">
        <title>Pervasive Adenine N6-methylation of Active Genes in Fungi.</title>
        <authorList>
            <consortium name="DOE Joint Genome Institute"/>
            <person name="Mondo S.J."/>
            <person name="Dannebaum R.O."/>
            <person name="Kuo R.C."/>
            <person name="Labutti K."/>
            <person name="Haridas S."/>
            <person name="Kuo A."/>
            <person name="Salamov A."/>
            <person name="Ahrendt S.R."/>
            <person name="Lipzen A."/>
            <person name="Sullivan W."/>
            <person name="Andreopoulos W.B."/>
            <person name="Clum A."/>
            <person name="Lindquist E."/>
            <person name="Daum C."/>
            <person name="Ramamoorthy G.K."/>
            <person name="Gryganskyi A."/>
            <person name="Culley D."/>
            <person name="Magnuson J.K."/>
            <person name="James T.Y."/>
            <person name="O'Malley M.A."/>
            <person name="Stajich J.E."/>
            <person name="Spatafora J.W."/>
            <person name="Visel A."/>
            <person name="Grigoriev I.V."/>
        </authorList>
    </citation>
    <scope>NUCLEOTIDE SEQUENCE [LARGE SCALE GENOMIC DNA]</scope>
    <source>
        <strain evidence="9">finn</strain>
    </source>
</reference>
<dbReference type="Proteomes" id="UP000193719">
    <property type="component" value="Unassembled WGS sequence"/>
</dbReference>
<dbReference type="AlphaFoldDB" id="A0A1Y1VC26"/>
<dbReference type="InterPro" id="IPR039754">
    <property type="entry name" value="Esf1"/>
</dbReference>
<dbReference type="GO" id="GO:0032040">
    <property type="term" value="C:small-subunit processome"/>
    <property type="evidence" value="ECO:0007669"/>
    <property type="project" value="EnsemblFungi"/>
</dbReference>
<feature type="compositionally biased region" description="Basic and acidic residues" evidence="5">
    <location>
        <begin position="112"/>
        <end position="123"/>
    </location>
</feature>
<feature type="compositionally biased region" description="Acidic residues" evidence="5">
    <location>
        <begin position="153"/>
        <end position="166"/>
    </location>
</feature>
<evidence type="ECO:0000313" key="8">
    <source>
        <dbReference type="EMBL" id="ORX52211.1"/>
    </source>
</evidence>
<accession>A0A1Y1VC26</accession>
<dbReference type="Pfam" id="PF08159">
    <property type="entry name" value="NUC153"/>
    <property type="match status" value="1"/>
</dbReference>
<feature type="compositionally biased region" description="Acidic residues" evidence="5">
    <location>
        <begin position="479"/>
        <end position="514"/>
    </location>
</feature>
<dbReference type="STRING" id="1754191.A0A1Y1VC26"/>
<evidence type="ECO:0000259" key="6">
    <source>
        <dbReference type="Pfam" id="PF08159"/>
    </source>
</evidence>
<dbReference type="OrthoDB" id="431825at2759"/>
<proteinExistence type="inferred from homology"/>
<keyword evidence="4" id="KW-0539">Nucleus</keyword>